<dbReference type="EMBL" id="RJUF01000016">
    <property type="protein sequence ID" value="MCP9762845.1"/>
    <property type="molecule type" value="Genomic_DNA"/>
</dbReference>
<gene>
    <name evidence="2" type="ORF">EGI31_07740</name>
</gene>
<dbReference type="Pfam" id="PF10677">
    <property type="entry name" value="DUF2490"/>
    <property type="match status" value="1"/>
</dbReference>
<reference evidence="2 3" key="1">
    <citation type="submission" date="2018-11" db="EMBL/GenBank/DDBJ databases">
        <title>Novel bacteria species description.</title>
        <authorList>
            <person name="Han J.-H."/>
        </authorList>
    </citation>
    <scope>NUCLEOTIDE SEQUENCE [LARGE SCALE GENOMIC DNA]</scope>
    <source>
        <strain evidence="2 3">KCTC23259</strain>
    </source>
</reference>
<evidence type="ECO:0000313" key="3">
    <source>
        <dbReference type="Proteomes" id="UP001204144"/>
    </source>
</evidence>
<dbReference type="Gene3D" id="2.40.160.40">
    <property type="entry name" value="monomeric porin ompg"/>
    <property type="match status" value="1"/>
</dbReference>
<accession>A0AAE3H225</accession>
<keyword evidence="3" id="KW-1185">Reference proteome</keyword>
<dbReference type="InterPro" id="IPR053713">
    <property type="entry name" value="Bact_OM_Channel_sf"/>
</dbReference>
<dbReference type="Proteomes" id="UP001204144">
    <property type="component" value="Unassembled WGS sequence"/>
</dbReference>
<dbReference type="AlphaFoldDB" id="A0AAE3H225"/>
<evidence type="ECO:0000313" key="2">
    <source>
        <dbReference type="EMBL" id="MCP9762845.1"/>
    </source>
</evidence>
<comment type="caution">
    <text evidence="2">The sequence shown here is derived from an EMBL/GenBank/DDBJ whole genome shotgun (WGS) entry which is preliminary data.</text>
</comment>
<keyword evidence="1" id="KW-0732">Signal</keyword>
<organism evidence="2 3">
    <name type="scientific">Lacihabitans soyangensis</name>
    <dbReference type="NCBI Taxonomy" id="869394"/>
    <lineage>
        <taxon>Bacteria</taxon>
        <taxon>Pseudomonadati</taxon>
        <taxon>Bacteroidota</taxon>
        <taxon>Cytophagia</taxon>
        <taxon>Cytophagales</taxon>
        <taxon>Leadbetterellaceae</taxon>
        <taxon>Lacihabitans</taxon>
    </lineage>
</organism>
<dbReference type="InterPro" id="IPR011250">
    <property type="entry name" value="OMP/PagP_B-barrel"/>
</dbReference>
<protein>
    <submittedName>
        <fullName evidence="2">DUF2490 domain-containing protein</fullName>
    </submittedName>
</protein>
<dbReference type="InterPro" id="IPR019619">
    <property type="entry name" value="DUF2490"/>
</dbReference>
<evidence type="ECO:0000256" key="1">
    <source>
        <dbReference type="ARBA" id="ARBA00022729"/>
    </source>
</evidence>
<sequence>MRLKLPYFTTKTKNIRMKKLFFLIILFCGIQSTQGQDGVGLRSGINLQKKVTKKVTLNLNGQARFNNDISYLQTYLFELGSEYKISKSFDAAVYYRFVNRKKDETKDFKQRHRFYADLSYGKKFGSIKFENRLRYQHQFKDNDGVTEFDASYIRNKIEASYSNKSKFTPYVSNDFFFQIGGTLDQLRPKIGVSYKINKKNAVDASVFKDIDLVGTENPGPVLGLIYKLKL</sequence>
<name>A0AAE3H225_9BACT</name>
<dbReference type="SUPFAM" id="SSF56925">
    <property type="entry name" value="OMPA-like"/>
    <property type="match status" value="1"/>
</dbReference>
<proteinExistence type="predicted"/>